<feature type="compositionally biased region" description="Basic and acidic residues" evidence="1">
    <location>
        <begin position="105"/>
        <end position="120"/>
    </location>
</feature>
<gene>
    <name evidence="2" type="ORF">H5410_026082</name>
</gene>
<evidence type="ECO:0000313" key="2">
    <source>
        <dbReference type="EMBL" id="KAG5604590.1"/>
    </source>
</evidence>
<proteinExistence type="predicted"/>
<evidence type="ECO:0000313" key="3">
    <source>
        <dbReference type="Proteomes" id="UP000824120"/>
    </source>
</evidence>
<name>A0A9J5Z0F5_SOLCO</name>
<sequence length="127" mass="14517">MMLMLHPFNILSETPPSKSVEIPANVGPSCSKNRKDKINEANQSLTPKNRRGNKRKGKKHVETPLEFDSDSDFNFVVQRKKKKTKKSTNVDVLETSKPSSRRKTKKDEHELPKPQKDAPYKDPMSIT</sequence>
<keyword evidence="3" id="KW-1185">Reference proteome</keyword>
<dbReference type="AlphaFoldDB" id="A0A9J5Z0F5"/>
<dbReference type="EMBL" id="JACXVP010000005">
    <property type="protein sequence ID" value="KAG5604590.1"/>
    <property type="molecule type" value="Genomic_DNA"/>
</dbReference>
<dbReference type="Proteomes" id="UP000824120">
    <property type="component" value="Chromosome 5"/>
</dbReference>
<feature type="compositionally biased region" description="Basic residues" evidence="1">
    <location>
        <begin position="48"/>
        <end position="59"/>
    </location>
</feature>
<evidence type="ECO:0000256" key="1">
    <source>
        <dbReference type="SAM" id="MobiDB-lite"/>
    </source>
</evidence>
<protein>
    <submittedName>
        <fullName evidence="2">Uncharacterized protein</fullName>
    </submittedName>
</protein>
<feature type="region of interest" description="Disordered" evidence="1">
    <location>
        <begin position="1"/>
        <end position="67"/>
    </location>
</feature>
<comment type="caution">
    <text evidence="2">The sequence shown here is derived from an EMBL/GenBank/DDBJ whole genome shotgun (WGS) entry which is preliminary data.</text>
</comment>
<reference evidence="2 3" key="1">
    <citation type="submission" date="2020-09" db="EMBL/GenBank/DDBJ databases">
        <title>De no assembly of potato wild relative species, Solanum commersonii.</title>
        <authorList>
            <person name="Cho K."/>
        </authorList>
    </citation>
    <scope>NUCLEOTIDE SEQUENCE [LARGE SCALE GENOMIC DNA]</scope>
    <source>
        <strain evidence="2">LZ3.2</strain>
        <tissue evidence="2">Leaf</tissue>
    </source>
</reference>
<feature type="region of interest" description="Disordered" evidence="1">
    <location>
        <begin position="79"/>
        <end position="127"/>
    </location>
</feature>
<accession>A0A9J5Z0F5</accession>
<organism evidence="2 3">
    <name type="scientific">Solanum commersonii</name>
    <name type="common">Commerson's wild potato</name>
    <name type="synonym">Commerson's nightshade</name>
    <dbReference type="NCBI Taxonomy" id="4109"/>
    <lineage>
        <taxon>Eukaryota</taxon>
        <taxon>Viridiplantae</taxon>
        <taxon>Streptophyta</taxon>
        <taxon>Embryophyta</taxon>
        <taxon>Tracheophyta</taxon>
        <taxon>Spermatophyta</taxon>
        <taxon>Magnoliopsida</taxon>
        <taxon>eudicotyledons</taxon>
        <taxon>Gunneridae</taxon>
        <taxon>Pentapetalae</taxon>
        <taxon>asterids</taxon>
        <taxon>lamiids</taxon>
        <taxon>Solanales</taxon>
        <taxon>Solanaceae</taxon>
        <taxon>Solanoideae</taxon>
        <taxon>Solaneae</taxon>
        <taxon>Solanum</taxon>
    </lineage>
</organism>